<dbReference type="Proteomes" id="UP000033047">
    <property type="component" value="Unassembled WGS sequence"/>
</dbReference>
<evidence type="ECO:0000313" key="1">
    <source>
        <dbReference type="EMBL" id="KKB54818.1"/>
    </source>
</evidence>
<dbReference type="Pfam" id="PF11589">
    <property type="entry name" value="DUF3244"/>
    <property type="match status" value="1"/>
</dbReference>
<protein>
    <recommendedName>
        <fullName evidence="3">DUF3244 domain-containing protein</fullName>
    </recommendedName>
</protein>
<proteinExistence type="predicted"/>
<dbReference type="EMBL" id="AQHV01000012">
    <property type="protein sequence ID" value="KKB54818.1"/>
    <property type="molecule type" value="Genomic_DNA"/>
</dbReference>
<evidence type="ECO:0008006" key="3">
    <source>
        <dbReference type="Google" id="ProtNLM"/>
    </source>
</evidence>
<dbReference type="RefSeq" id="WP_009859602.1">
    <property type="nucleotide sequence ID" value="NZ_KQ033912.1"/>
</dbReference>
<accession>A0A0F5JAS3</accession>
<dbReference type="InterPro" id="IPR021638">
    <property type="entry name" value="DUF3244"/>
</dbReference>
<evidence type="ECO:0000313" key="2">
    <source>
        <dbReference type="Proteomes" id="UP000033047"/>
    </source>
</evidence>
<gene>
    <name evidence="1" type="ORF">HMPREF1535_02571</name>
</gene>
<dbReference type="STRING" id="927665.HMPREF1535_02571"/>
<dbReference type="Gene3D" id="2.60.40.3080">
    <property type="match status" value="1"/>
</dbReference>
<dbReference type="PATRIC" id="fig|927665.4.peg.2646"/>
<organism evidence="1 2">
    <name type="scientific">Parabacteroides goldsteinii DSM 19448 = WAL 12034</name>
    <dbReference type="NCBI Taxonomy" id="927665"/>
    <lineage>
        <taxon>Bacteria</taxon>
        <taxon>Pseudomonadati</taxon>
        <taxon>Bacteroidota</taxon>
        <taxon>Bacteroidia</taxon>
        <taxon>Bacteroidales</taxon>
        <taxon>Tannerellaceae</taxon>
        <taxon>Parabacteroides</taxon>
    </lineage>
</organism>
<sequence length="118" mass="13097">MKNYWILILAILVTGVFPQTAFSDNVHVKGKWGDDRIRTIFPKVPEVSIDGSVLSIYSADSLSDLTITVVDAEGKVILEECITISSGETVHFTLGEITGMYQVRLSHKYGYLQGDFIL</sequence>
<reference evidence="1 2" key="1">
    <citation type="submission" date="2013-04" db="EMBL/GenBank/DDBJ databases">
        <title>The Genome Sequence of Parabacteroides goldsteinii DSM 19448.</title>
        <authorList>
            <consortium name="The Broad Institute Genomics Platform"/>
            <person name="Earl A."/>
            <person name="Ward D."/>
            <person name="Feldgarden M."/>
            <person name="Gevers D."/>
            <person name="Martens E."/>
            <person name="Sakamoto M."/>
            <person name="Benno Y."/>
            <person name="Song Y."/>
            <person name="Liu C."/>
            <person name="Lee J."/>
            <person name="Bolanos M."/>
            <person name="Vaisanen M.L."/>
            <person name="Finegold S.M."/>
            <person name="Walker B."/>
            <person name="Young S."/>
            <person name="Zeng Q."/>
            <person name="Gargeya S."/>
            <person name="Fitzgerald M."/>
            <person name="Haas B."/>
            <person name="Abouelleil A."/>
            <person name="Allen A.W."/>
            <person name="Alvarado L."/>
            <person name="Arachchi H.M."/>
            <person name="Berlin A.M."/>
            <person name="Chapman S.B."/>
            <person name="Gainer-Dewar J."/>
            <person name="Goldberg J."/>
            <person name="Griggs A."/>
            <person name="Gujja S."/>
            <person name="Hansen M."/>
            <person name="Howarth C."/>
            <person name="Imamovic A."/>
            <person name="Ireland A."/>
            <person name="Larimer J."/>
            <person name="McCowan C."/>
            <person name="Murphy C."/>
            <person name="Pearson M."/>
            <person name="Poon T.W."/>
            <person name="Priest M."/>
            <person name="Roberts A."/>
            <person name="Saif S."/>
            <person name="Shea T."/>
            <person name="Sisk P."/>
            <person name="Sykes S."/>
            <person name="Wortman J."/>
            <person name="Nusbaum C."/>
            <person name="Birren B."/>
        </authorList>
    </citation>
    <scope>NUCLEOTIDE SEQUENCE [LARGE SCALE GENOMIC DNA]</scope>
    <source>
        <strain evidence="1 2">DSM 19448</strain>
    </source>
</reference>
<name>A0A0F5JAS3_9BACT</name>
<dbReference type="HOGENOM" id="CLU_2024461_0_0_10"/>
<comment type="caution">
    <text evidence="1">The sequence shown here is derived from an EMBL/GenBank/DDBJ whole genome shotgun (WGS) entry which is preliminary data.</text>
</comment>
<dbReference type="AlphaFoldDB" id="A0A0F5JAS3"/>